<gene>
    <name evidence="2" type="ORF">N473_01200</name>
</gene>
<sequence>MKTLHIKLLKSIYGGCSHTKSPDLPERKQALELPSGKI</sequence>
<reference evidence="2 3" key="1">
    <citation type="submission" date="2013-07" db="EMBL/GenBank/DDBJ databases">
        <title>Comparative Genomic and Metabolomic Analysis of Twelve Strains of Pseudoalteromonas luteoviolacea.</title>
        <authorList>
            <person name="Vynne N.G."/>
            <person name="Mansson M."/>
            <person name="Gram L."/>
        </authorList>
    </citation>
    <scope>NUCLEOTIDE SEQUENCE [LARGE SCALE GENOMIC DNA]</scope>
    <source>
        <strain evidence="2 3">CPMOR-1</strain>
    </source>
</reference>
<comment type="caution">
    <text evidence="2">The sequence shown here is derived from an EMBL/GenBank/DDBJ whole genome shotgun (WGS) entry which is preliminary data.</text>
</comment>
<dbReference type="AlphaFoldDB" id="A0A167LU67"/>
<feature type="compositionally biased region" description="Basic and acidic residues" evidence="1">
    <location>
        <begin position="20"/>
        <end position="30"/>
    </location>
</feature>
<dbReference type="Proteomes" id="UP000076486">
    <property type="component" value="Unassembled WGS sequence"/>
</dbReference>
<dbReference type="PATRIC" id="fig|1365248.3.peg.1410"/>
<evidence type="ECO:0000313" key="3">
    <source>
        <dbReference type="Proteomes" id="UP000076486"/>
    </source>
</evidence>
<protein>
    <submittedName>
        <fullName evidence="2">Uncharacterized protein</fullName>
    </submittedName>
</protein>
<evidence type="ECO:0000313" key="2">
    <source>
        <dbReference type="EMBL" id="KZN65218.1"/>
    </source>
</evidence>
<evidence type="ECO:0000256" key="1">
    <source>
        <dbReference type="SAM" id="MobiDB-lite"/>
    </source>
</evidence>
<dbReference type="EMBL" id="AUYC01000018">
    <property type="protein sequence ID" value="KZN65218.1"/>
    <property type="molecule type" value="Genomic_DNA"/>
</dbReference>
<name>A0A167LU67_9GAMM</name>
<organism evidence="2 3">
    <name type="scientific">Pseudoalteromonas luteoviolacea CPMOR-1</name>
    <dbReference type="NCBI Taxonomy" id="1365248"/>
    <lineage>
        <taxon>Bacteria</taxon>
        <taxon>Pseudomonadati</taxon>
        <taxon>Pseudomonadota</taxon>
        <taxon>Gammaproteobacteria</taxon>
        <taxon>Alteromonadales</taxon>
        <taxon>Pseudoalteromonadaceae</taxon>
        <taxon>Pseudoalteromonas</taxon>
    </lineage>
</organism>
<accession>A0A167LU67</accession>
<feature type="region of interest" description="Disordered" evidence="1">
    <location>
        <begin position="19"/>
        <end position="38"/>
    </location>
</feature>
<proteinExistence type="predicted"/>